<evidence type="ECO:0000259" key="1">
    <source>
        <dbReference type="Pfam" id="PF14959"/>
    </source>
</evidence>
<dbReference type="InterPro" id="IPR028010">
    <property type="entry name" value="GSAP_C_dom"/>
</dbReference>
<evidence type="ECO:0000313" key="3">
    <source>
        <dbReference type="RefSeq" id="XP_017781384.1"/>
    </source>
</evidence>
<accession>A0ABM1N3I4</accession>
<proteinExistence type="predicted"/>
<reference evidence="3" key="1">
    <citation type="submission" date="2025-08" db="UniProtKB">
        <authorList>
            <consortium name="RefSeq"/>
        </authorList>
    </citation>
    <scope>IDENTIFICATION</scope>
    <source>
        <tissue evidence="3">Whole Larva</tissue>
    </source>
</reference>
<protein>
    <submittedName>
        <fullName evidence="3">Protein pigeon</fullName>
    </submittedName>
</protein>
<dbReference type="PANTHER" id="PTHR13630">
    <property type="entry name" value="GAMMA-SECRETASE-ACTIVATING PROTEIN"/>
    <property type="match status" value="1"/>
</dbReference>
<evidence type="ECO:0000313" key="2">
    <source>
        <dbReference type="Proteomes" id="UP000695000"/>
    </source>
</evidence>
<sequence>MVSVDDLVGKLCLLALNNKEKVEAKEWRLLGQEQDGSLLFAWLESGEEGDCTNLGLFSYADNSLKMLHTFEEPTNVVQASINFDRTIMGFVTKNPDEDNEGCFVYTPTLLKLTDSENVLCPMHIERSKQIMIQFLHKKHSVLNEKQTDKFLLLIHEECVLQYKLKPLAKEFNIESFLAESLLRVFIWAQWDAVHQTLYYIHYRKPIKSLVEGDDPDPTTLHKVSPTLSGLQFHEDLPHESVLNIPLNLPHLTTTVCNLYEDDTVPLRIHNCSLDLMVLTDSSGIVCICHHYLYQPVQPAKNLEDDDDSPVHFAYSVTVLHQSCVLHCVIPGIPWKEAKTIRPLFKLYDDHMMVFIPGVCTQLLDISMIHEPSNHITTHPLLPEYEISKTCLTPLIKCGKYSVLNLTTLDVIDLHVPTTQLIETFKSETTLDNKLAILHYLLVHQGEMDVAIELISSQVEKPVSLGFPQMLKEFLLGSAYASVQRNLPCDASQLINLLPVSSQPVGCDVETEINGKIVSLSQDALWNASMMLLSPQQRIVPYRVDLWVKLWEILVKNTKGKQRFKPSQVVEKLLVSLVCYQPEALSRSSTPMSPGSSLSLSTTADLSTMKSQSDALPFYETESCTASKQEHIISVNLRELSMHLLKQSTENKMSRFQWQSQTPMHVHAVATRYIAAQLEQSRLLCQILCKAATYDARYEHDKGFVFIDQLPEEKRYILYVVLERYYLAAEAIAFPLPLGFTSFFTFLGYRTLRFNIFLQYVLRHVFELQIDVMKIIMADIDDSKIGIQRKLKLLSLLPRSRAKRLMNQWNHPISLMLRAREHAMNILSGVEGQNSRGQGLQKSKNQLGLAAFPSADRLSPLDTFLDLLTAKASLADLDFGLLIEATVTSTEDFLD</sequence>
<name>A0ABM1N3I4_NICVS</name>
<dbReference type="InterPro" id="IPR026172">
    <property type="entry name" value="GSAP_fam"/>
</dbReference>
<dbReference type="RefSeq" id="XP_017781384.1">
    <property type="nucleotide sequence ID" value="XM_017925895.1"/>
</dbReference>
<dbReference type="PANTHER" id="PTHR13630:SF1">
    <property type="entry name" value="GAMMA-SECRETASE-ACTIVATING PROTEIN"/>
    <property type="match status" value="1"/>
</dbReference>
<dbReference type="Pfam" id="PF14959">
    <property type="entry name" value="GSAP-16"/>
    <property type="match status" value="1"/>
</dbReference>
<feature type="domain" description="Gamma-secretase-activating protein C-terminal" evidence="1">
    <location>
        <begin position="677"/>
        <end position="790"/>
    </location>
</feature>
<organism evidence="2 3">
    <name type="scientific">Nicrophorus vespilloides</name>
    <name type="common">Boreal carrion beetle</name>
    <dbReference type="NCBI Taxonomy" id="110193"/>
    <lineage>
        <taxon>Eukaryota</taxon>
        <taxon>Metazoa</taxon>
        <taxon>Ecdysozoa</taxon>
        <taxon>Arthropoda</taxon>
        <taxon>Hexapoda</taxon>
        <taxon>Insecta</taxon>
        <taxon>Pterygota</taxon>
        <taxon>Neoptera</taxon>
        <taxon>Endopterygota</taxon>
        <taxon>Coleoptera</taxon>
        <taxon>Polyphaga</taxon>
        <taxon>Staphyliniformia</taxon>
        <taxon>Silphidae</taxon>
        <taxon>Nicrophorinae</taxon>
        <taxon>Nicrophorus</taxon>
    </lineage>
</organism>
<dbReference type="GeneID" id="108566148"/>
<dbReference type="Proteomes" id="UP000695000">
    <property type="component" value="Unplaced"/>
</dbReference>
<gene>
    <name evidence="3" type="primary">LOC108566148</name>
</gene>
<keyword evidence="2" id="KW-1185">Reference proteome</keyword>